<accession>A0A2P2PVM4</accession>
<proteinExistence type="predicted"/>
<evidence type="ECO:0000313" key="1">
    <source>
        <dbReference type="EMBL" id="MBX58797.1"/>
    </source>
</evidence>
<dbReference type="EMBL" id="GGEC01078313">
    <property type="protein sequence ID" value="MBX58797.1"/>
    <property type="molecule type" value="Transcribed_RNA"/>
</dbReference>
<organism evidence="1">
    <name type="scientific">Rhizophora mucronata</name>
    <name type="common">Asiatic mangrove</name>
    <dbReference type="NCBI Taxonomy" id="61149"/>
    <lineage>
        <taxon>Eukaryota</taxon>
        <taxon>Viridiplantae</taxon>
        <taxon>Streptophyta</taxon>
        <taxon>Embryophyta</taxon>
        <taxon>Tracheophyta</taxon>
        <taxon>Spermatophyta</taxon>
        <taxon>Magnoliopsida</taxon>
        <taxon>eudicotyledons</taxon>
        <taxon>Gunneridae</taxon>
        <taxon>Pentapetalae</taxon>
        <taxon>rosids</taxon>
        <taxon>fabids</taxon>
        <taxon>Malpighiales</taxon>
        <taxon>Rhizophoraceae</taxon>
        <taxon>Rhizophora</taxon>
    </lineage>
</organism>
<name>A0A2P2PVM4_RHIMU</name>
<sequence>MCWRHWLDNQLQRLAVSTKRQDPKCGCLWSVGVLGRRNKNIYSTTIVSSKWTL</sequence>
<reference evidence="1" key="1">
    <citation type="submission" date="2018-02" db="EMBL/GenBank/DDBJ databases">
        <title>Rhizophora mucronata_Transcriptome.</title>
        <authorList>
            <person name="Meera S.P."/>
            <person name="Sreeshan A."/>
            <person name="Augustine A."/>
        </authorList>
    </citation>
    <scope>NUCLEOTIDE SEQUENCE</scope>
    <source>
        <tissue evidence="1">Leaf</tissue>
    </source>
</reference>
<dbReference type="AlphaFoldDB" id="A0A2P2PVM4"/>
<protein>
    <submittedName>
        <fullName evidence="1">Uncharacterized protein</fullName>
    </submittedName>
</protein>